<keyword evidence="3 6" id="KW-0812">Transmembrane</keyword>
<evidence type="ECO:0000313" key="8">
    <source>
        <dbReference type="Proteomes" id="UP001222325"/>
    </source>
</evidence>
<feature type="transmembrane region" description="Helical" evidence="6">
    <location>
        <begin position="214"/>
        <end position="234"/>
    </location>
</feature>
<dbReference type="GO" id="GO:0015205">
    <property type="term" value="F:nucleobase transmembrane transporter activity"/>
    <property type="evidence" value="ECO:0007669"/>
    <property type="project" value="TreeGrafter"/>
</dbReference>
<feature type="transmembrane region" description="Helical" evidence="6">
    <location>
        <begin position="12"/>
        <end position="30"/>
    </location>
</feature>
<gene>
    <name evidence="7" type="ORF">B0H15DRAFT_994708</name>
</gene>
<feature type="transmembrane region" description="Helical" evidence="6">
    <location>
        <begin position="370"/>
        <end position="393"/>
    </location>
</feature>
<evidence type="ECO:0000256" key="6">
    <source>
        <dbReference type="SAM" id="Phobius"/>
    </source>
</evidence>
<feature type="transmembrane region" description="Helical" evidence="6">
    <location>
        <begin position="451"/>
        <end position="474"/>
    </location>
</feature>
<protein>
    <submittedName>
        <fullName evidence="7">NCS1 nucleoside transporter family</fullName>
    </submittedName>
</protein>
<dbReference type="Proteomes" id="UP001222325">
    <property type="component" value="Unassembled WGS sequence"/>
</dbReference>
<feature type="transmembrane region" description="Helical" evidence="6">
    <location>
        <begin position="305"/>
        <end position="325"/>
    </location>
</feature>
<reference evidence="7" key="1">
    <citation type="submission" date="2023-03" db="EMBL/GenBank/DDBJ databases">
        <title>Massive genome expansion in bonnet fungi (Mycena s.s.) driven by repeated elements and novel gene families across ecological guilds.</title>
        <authorList>
            <consortium name="Lawrence Berkeley National Laboratory"/>
            <person name="Harder C.B."/>
            <person name="Miyauchi S."/>
            <person name="Viragh M."/>
            <person name="Kuo A."/>
            <person name="Thoen E."/>
            <person name="Andreopoulos B."/>
            <person name="Lu D."/>
            <person name="Skrede I."/>
            <person name="Drula E."/>
            <person name="Henrissat B."/>
            <person name="Morin E."/>
            <person name="Kohler A."/>
            <person name="Barry K."/>
            <person name="LaButti K."/>
            <person name="Morin E."/>
            <person name="Salamov A."/>
            <person name="Lipzen A."/>
            <person name="Mereny Z."/>
            <person name="Hegedus B."/>
            <person name="Baldrian P."/>
            <person name="Stursova M."/>
            <person name="Weitz H."/>
            <person name="Taylor A."/>
            <person name="Grigoriev I.V."/>
            <person name="Nagy L.G."/>
            <person name="Martin F."/>
            <person name="Kauserud H."/>
        </authorList>
    </citation>
    <scope>NUCLEOTIDE SEQUENCE</scope>
    <source>
        <strain evidence="7">CBHHK173m</strain>
    </source>
</reference>
<proteinExistence type="inferred from homology"/>
<comment type="subcellular location">
    <subcellularLocation>
        <location evidence="1">Membrane</location>
        <topology evidence="1">Multi-pass membrane protein</topology>
    </subcellularLocation>
</comment>
<feature type="transmembrane region" description="Helical" evidence="6">
    <location>
        <begin position="82"/>
        <end position="104"/>
    </location>
</feature>
<keyword evidence="5 6" id="KW-0472">Membrane</keyword>
<comment type="similarity">
    <text evidence="2">Belongs to the purine-cytosine permease (2.A.39) family.</text>
</comment>
<evidence type="ECO:0000256" key="5">
    <source>
        <dbReference type="ARBA" id="ARBA00023136"/>
    </source>
</evidence>
<evidence type="ECO:0000313" key="7">
    <source>
        <dbReference type="EMBL" id="KAJ7081583.1"/>
    </source>
</evidence>
<feature type="transmembrane region" description="Helical" evidence="6">
    <location>
        <begin position="42"/>
        <end position="62"/>
    </location>
</feature>
<dbReference type="InterPro" id="IPR045225">
    <property type="entry name" value="Uracil/uridine/allantoin_perm"/>
</dbReference>
<dbReference type="GO" id="GO:0005886">
    <property type="term" value="C:plasma membrane"/>
    <property type="evidence" value="ECO:0007669"/>
    <property type="project" value="TreeGrafter"/>
</dbReference>
<sequence length="522" mass="56897">MPLPHSRRTWGAWDFVGFWFVLGVNISGWTTASSLLALGLNVWQAMLAVIIGNTIVGFAVALSGLPGGDWQIGFPIINRSVWGMYGSFFPLLMRIILSFVWYGVQTWFGGKSMKVVIGALWPGFISMENTLPESAAMKTNDCIAMMIFWILSLPLLAIPPEYYKIPFRCVTIFSSVTMFSVFVWALAKERGGGPLISQPTMLLGAAEPSVPSELAWRFILGITTIIGSICAGILNQSDFTRFARKPGVQILPQIFCAPIMSVLTAAIGLVTTSCAAGFYPGEALLWQPYDLLIAIQTHEGNSARAATFFAGCAFVVSQMGVNVSVNGISGGIDLAGVFPRYLNIRRGAYITAVVGLAVNPWQLLNTANTFITVLSSFAVFLGPASGLMAADYVIIRQRKLKLSHLYKASSVSIYWYTAGFNSRAFIAWVMGVWPLMPGFVAAIQRRMVPMGWLHVCDLAWLFGFVVSGTTYVILCKIWPPHGLQIVDTDSDTGIFGNIPTRRQAVGANARVQCGRVEVHDAL</sequence>
<feature type="transmembrane region" description="Helical" evidence="6">
    <location>
        <begin position="255"/>
        <end position="279"/>
    </location>
</feature>
<evidence type="ECO:0000256" key="1">
    <source>
        <dbReference type="ARBA" id="ARBA00004141"/>
    </source>
</evidence>
<feature type="transmembrane region" description="Helical" evidence="6">
    <location>
        <begin position="142"/>
        <end position="158"/>
    </location>
</feature>
<organism evidence="7 8">
    <name type="scientific">Mycena belliarum</name>
    <dbReference type="NCBI Taxonomy" id="1033014"/>
    <lineage>
        <taxon>Eukaryota</taxon>
        <taxon>Fungi</taxon>
        <taxon>Dikarya</taxon>
        <taxon>Basidiomycota</taxon>
        <taxon>Agaricomycotina</taxon>
        <taxon>Agaricomycetes</taxon>
        <taxon>Agaricomycetidae</taxon>
        <taxon>Agaricales</taxon>
        <taxon>Marasmiineae</taxon>
        <taxon>Mycenaceae</taxon>
        <taxon>Mycena</taxon>
    </lineage>
</organism>
<feature type="transmembrane region" description="Helical" evidence="6">
    <location>
        <begin position="346"/>
        <end position="364"/>
    </location>
</feature>
<dbReference type="Gene3D" id="1.10.4160.10">
    <property type="entry name" value="Hydantoin permease"/>
    <property type="match status" value="1"/>
</dbReference>
<dbReference type="PANTHER" id="PTHR30618:SF15">
    <property type="entry name" value="NICOTINAMIDE RIBOSIDE TRANSPORTER 1-RELATED"/>
    <property type="match status" value="1"/>
</dbReference>
<dbReference type="PANTHER" id="PTHR30618">
    <property type="entry name" value="NCS1 FAMILY PURINE/PYRIMIDINE TRANSPORTER"/>
    <property type="match status" value="1"/>
</dbReference>
<evidence type="ECO:0000256" key="2">
    <source>
        <dbReference type="ARBA" id="ARBA00008974"/>
    </source>
</evidence>
<feature type="transmembrane region" description="Helical" evidence="6">
    <location>
        <begin position="165"/>
        <end position="187"/>
    </location>
</feature>
<dbReference type="EMBL" id="JARJCN010000049">
    <property type="protein sequence ID" value="KAJ7081583.1"/>
    <property type="molecule type" value="Genomic_DNA"/>
</dbReference>
<accession>A0AAD6XMI4</accession>
<keyword evidence="4 6" id="KW-1133">Transmembrane helix</keyword>
<dbReference type="CDD" id="cd11482">
    <property type="entry name" value="SLC-NCS1sbd_NRT1-like"/>
    <property type="match status" value="1"/>
</dbReference>
<evidence type="ECO:0000256" key="4">
    <source>
        <dbReference type="ARBA" id="ARBA00022989"/>
    </source>
</evidence>
<dbReference type="AlphaFoldDB" id="A0AAD6XMI4"/>
<keyword evidence="8" id="KW-1185">Reference proteome</keyword>
<evidence type="ECO:0000256" key="3">
    <source>
        <dbReference type="ARBA" id="ARBA00022692"/>
    </source>
</evidence>
<comment type="caution">
    <text evidence="7">The sequence shown here is derived from an EMBL/GenBank/DDBJ whole genome shotgun (WGS) entry which is preliminary data.</text>
</comment>
<dbReference type="Pfam" id="PF02133">
    <property type="entry name" value="Transp_cyt_pur"/>
    <property type="match status" value="1"/>
</dbReference>
<dbReference type="InterPro" id="IPR001248">
    <property type="entry name" value="Pur-cyt_permease"/>
</dbReference>
<name>A0AAD6XMI4_9AGAR</name>